<proteinExistence type="predicted"/>
<name>A0A7X6M1U3_9NOCA</name>
<dbReference type="Proteomes" id="UP000523447">
    <property type="component" value="Unassembled WGS sequence"/>
</dbReference>
<dbReference type="EMBL" id="JAAXPE010000033">
    <property type="protein sequence ID" value="NKY88749.1"/>
    <property type="molecule type" value="Genomic_DNA"/>
</dbReference>
<reference evidence="1 2" key="1">
    <citation type="submission" date="2020-04" db="EMBL/GenBank/DDBJ databases">
        <title>MicrobeNet Type strains.</title>
        <authorList>
            <person name="Nicholson A.C."/>
        </authorList>
    </citation>
    <scope>NUCLEOTIDE SEQUENCE [LARGE SCALE GENOMIC DNA]</scope>
    <source>
        <strain evidence="1 2">DSM 44445</strain>
    </source>
</reference>
<dbReference type="AlphaFoldDB" id="A0A7X6M1U3"/>
<evidence type="ECO:0000313" key="2">
    <source>
        <dbReference type="Proteomes" id="UP000523447"/>
    </source>
</evidence>
<gene>
    <name evidence="1" type="ORF">HGA07_24405</name>
</gene>
<protein>
    <submittedName>
        <fullName evidence="1">Uncharacterized protein</fullName>
    </submittedName>
</protein>
<comment type="caution">
    <text evidence="1">The sequence shown here is derived from an EMBL/GenBank/DDBJ whole genome shotgun (WGS) entry which is preliminary data.</text>
</comment>
<sequence>MRSQPTAFGWIDPDVSTAPEWDAARIRRLCRQLGYTLIWPDTPTIRFIDRVRDADIDAVVLPTPDHLDPLTLNNLMHLADVELVCPRLSFARWSPVGVVG</sequence>
<accession>A0A7X6M1U3</accession>
<organism evidence="1 2">
    <name type="scientific">Nocardia veterana</name>
    <dbReference type="NCBI Taxonomy" id="132249"/>
    <lineage>
        <taxon>Bacteria</taxon>
        <taxon>Bacillati</taxon>
        <taxon>Actinomycetota</taxon>
        <taxon>Actinomycetes</taxon>
        <taxon>Mycobacteriales</taxon>
        <taxon>Nocardiaceae</taxon>
        <taxon>Nocardia</taxon>
    </lineage>
</organism>
<keyword evidence="2" id="KW-1185">Reference proteome</keyword>
<evidence type="ECO:0000313" key="1">
    <source>
        <dbReference type="EMBL" id="NKY88749.1"/>
    </source>
</evidence>